<gene>
    <name evidence="2" type="ORF">EZS26_000233</name>
</gene>
<evidence type="ECO:0000313" key="2">
    <source>
        <dbReference type="EMBL" id="KAA6303682.1"/>
    </source>
</evidence>
<organism evidence="2 3">
    <name type="scientific">Candidatus Ordinivivax streblomastigis</name>
    <dbReference type="NCBI Taxonomy" id="2540710"/>
    <lineage>
        <taxon>Bacteria</taxon>
        <taxon>Pseudomonadati</taxon>
        <taxon>Bacteroidota</taxon>
        <taxon>Bacteroidia</taxon>
        <taxon>Bacteroidales</taxon>
        <taxon>Candidatus Ordinivivax</taxon>
    </lineage>
</organism>
<evidence type="ECO:0000313" key="3">
    <source>
        <dbReference type="Proteomes" id="UP000324575"/>
    </source>
</evidence>
<keyword evidence="1" id="KW-0472">Membrane</keyword>
<keyword evidence="1" id="KW-1133">Transmembrane helix</keyword>
<protein>
    <submittedName>
        <fullName evidence="2">Uncharacterized protein</fullName>
    </submittedName>
</protein>
<dbReference type="Proteomes" id="UP000324575">
    <property type="component" value="Unassembled WGS sequence"/>
</dbReference>
<evidence type="ECO:0000256" key="1">
    <source>
        <dbReference type="SAM" id="Phobius"/>
    </source>
</evidence>
<reference evidence="2 3" key="1">
    <citation type="submission" date="2019-03" db="EMBL/GenBank/DDBJ databases">
        <title>Single cell metagenomics reveals metabolic interactions within the superorganism composed of flagellate Streblomastix strix and complex community of Bacteroidetes bacteria on its surface.</title>
        <authorList>
            <person name="Treitli S.C."/>
            <person name="Kolisko M."/>
            <person name="Husnik F."/>
            <person name="Keeling P."/>
            <person name="Hampl V."/>
        </authorList>
    </citation>
    <scope>NUCLEOTIDE SEQUENCE [LARGE SCALE GENOMIC DNA]</scope>
    <source>
        <strain evidence="2">St1</strain>
    </source>
</reference>
<proteinExistence type="predicted"/>
<feature type="transmembrane region" description="Helical" evidence="1">
    <location>
        <begin position="12"/>
        <end position="34"/>
    </location>
</feature>
<name>A0A5M8P5U9_9BACT</name>
<dbReference type="AlphaFoldDB" id="A0A5M8P5U9"/>
<keyword evidence="1" id="KW-0812">Transmembrane</keyword>
<comment type="caution">
    <text evidence="2">The sequence shown here is derived from an EMBL/GenBank/DDBJ whole genome shotgun (WGS) entry which is preliminary data.</text>
</comment>
<accession>A0A5M8P5U9</accession>
<dbReference type="EMBL" id="SNRX01000001">
    <property type="protein sequence ID" value="KAA6303682.1"/>
    <property type="molecule type" value="Genomic_DNA"/>
</dbReference>
<sequence length="149" mass="17221">MNELKSVKNKKNVTVIVLSVLLALAVIGFIWMGVEATNQRGLRKNAEIELTFAKVDKYAVLNKMYNLFISERRSYFNYYLIMNNVVGNISDKSLESLQGKLKTITNGTELEEIIELTSNQYELTFQDFTEEDMHEAIKDYFDNVEESNE</sequence>